<proteinExistence type="predicted"/>
<name>A0A1Q5UBS7_9EURO</name>
<organism evidence="1 2">
    <name type="scientific">Penicillium subrubescens</name>
    <dbReference type="NCBI Taxonomy" id="1316194"/>
    <lineage>
        <taxon>Eukaryota</taxon>
        <taxon>Fungi</taxon>
        <taxon>Dikarya</taxon>
        <taxon>Ascomycota</taxon>
        <taxon>Pezizomycotina</taxon>
        <taxon>Eurotiomycetes</taxon>
        <taxon>Eurotiomycetidae</taxon>
        <taxon>Eurotiales</taxon>
        <taxon>Aspergillaceae</taxon>
        <taxon>Penicillium</taxon>
    </lineage>
</organism>
<evidence type="ECO:0000313" key="2">
    <source>
        <dbReference type="Proteomes" id="UP000186955"/>
    </source>
</evidence>
<sequence>MARKGSKERVRLILRRGECQRSISVLISEAGVCTPLQKRIQLIRMVISESVPNAGASVFFSSIDVHSASQ</sequence>
<dbReference type="EMBL" id="MNBE01000424">
    <property type="protein sequence ID" value="OKP09938.1"/>
    <property type="molecule type" value="Genomic_DNA"/>
</dbReference>
<evidence type="ECO:0000313" key="1">
    <source>
        <dbReference type="EMBL" id="OKP09938.1"/>
    </source>
</evidence>
<accession>A0A1Q5UBS7</accession>
<protein>
    <submittedName>
        <fullName evidence="1">Uncharacterized protein</fullName>
    </submittedName>
</protein>
<comment type="caution">
    <text evidence="1">The sequence shown here is derived from an EMBL/GenBank/DDBJ whole genome shotgun (WGS) entry which is preliminary data.</text>
</comment>
<reference evidence="1 2" key="1">
    <citation type="submission" date="2016-10" db="EMBL/GenBank/DDBJ databases">
        <title>Genome sequence of the ascomycete fungus Penicillium subrubescens.</title>
        <authorList>
            <person name="De Vries R.P."/>
            <person name="Peng M."/>
            <person name="Dilokpimol A."/>
            <person name="Hilden K."/>
            <person name="Makela M.R."/>
            <person name="Grigoriev I."/>
            <person name="Riley R."/>
            <person name="Granchi Z."/>
        </authorList>
    </citation>
    <scope>NUCLEOTIDE SEQUENCE [LARGE SCALE GENOMIC DNA]</scope>
    <source>
        <strain evidence="1 2">CBS 132785</strain>
    </source>
</reference>
<gene>
    <name evidence="1" type="ORF">PENSUB_4650</name>
</gene>
<keyword evidence="2" id="KW-1185">Reference proteome</keyword>
<dbReference type="Proteomes" id="UP000186955">
    <property type="component" value="Unassembled WGS sequence"/>
</dbReference>
<dbReference type="AlphaFoldDB" id="A0A1Q5UBS7"/>